<evidence type="ECO:0000313" key="1">
    <source>
        <dbReference type="EMBL" id="KAI7987572.1"/>
    </source>
</evidence>
<comment type="caution">
    <text evidence="1">The sequence shown here is derived from an EMBL/GenBank/DDBJ whole genome shotgun (WGS) entry which is preliminary data.</text>
</comment>
<proteinExistence type="predicted"/>
<keyword evidence="2" id="KW-1185">Reference proteome</keyword>
<name>A0ACC0FHK1_9ERIC</name>
<reference evidence="1 2" key="1">
    <citation type="journal article" date="2022" name="Plant J.">
        <title>Chromosome-level genome of Camellia lanceoleosa provides a valuable resource for understanding genome evolution and self-incompatibility.</title>
        <authorList>
            <person name="Gong W."/>
            <person name="Xiao S."/>
            <person name="Wang L."/>
            <person name="Liao Z."/>
            <person name="Chang Y."/>
            <person name="Mo W."/>
            <person name="Hu G."/>
            <person name="Li W."/>
            <person name="Zhao G."/>
            <person name="Zhu H."/>
            <person name="Hu X."/>
            <person name="Ji K."/>
            <person name="Xiang X."/>
            <person name="Song Q."/>
            <person name="Yuan D."/>
            <person name="Jin S."/>
            <person name="Zhang L."/>
        </authorList>
    </citation>
    <scope>NUCLEOTIDE SEQUENCE [LARGE SCALE GENOMIC DNA]</scope>
    <source>
        <strain evidence="1">SQ_2022a</strain>
    </source>
</reference>
<dbReference type="Proteomes" id="UP001060215">
    <property type="component" value="Chromosome 14"/>
</dbReference>
<evidence type="ECO:0000313" key="2">
    <source>
        <dbReference type="Proteomes" id="UP001060215"/>
    </source>
</evidence>
<accession>A0ACC0FHK1</accession>
<dbReference type="EMBL" id="CM045771">
    <property type="protein sequence ID" value="KAI7987572.1"/>
    <property type="molecule type" value="Genomic_DNA"/>
</dbReference>
<protein>
    <submittedName>
        <fullName evidence="1">Uncharacterized protein</fullName>
    </submittedName>
</protein>
<organism evidence="1 2">
    <name type="scientific">Camellia lanceoleosa</name>
    <dbReference type="NCBI Taxonomy" id="1840588"/>
    <lineage>
        <taxon>Eukaryota</taxon>
        <taxon>Viridiplantae</taxon>
        <taxon>Streptophyta</taxon>
        <taxon>Embryophyta</taxon>
        <taxon>Tracheophyta</taxon>
        <taxon>Spermatophyta</taxon>
        <taxon>Magnoliopsida</taxon>
        <taxon>eudicotyledons</taxon>
        <taxon>Gunneridae</taxon>
        <taxon>Pentapetalae</taxon>
        <taxon>asterids</taxon>
        <taxon>Ericales</taxon>
        <taxon>Theaceae</taxon>
        <taxon>Camellia</taxon>
    </lineage>
</organism>
<sequence length="98" mass="10969">MKRALEMAEIRQIRQSKSVAPQLFQVSNLPKYLNMSALSRYTLTTIVPKRRPRIGRSMAAYACSGIITWKITINMAPKRDPTVLSMASKEAGLKTANT</sequence>
<gene>
    <name evidence="1" type="ORF">LOK49_LG13G02705</name>
</gene>